<keyword evidence="1" id="KW-1133">Transmembrane helix</keyword>
<sequence>MNYYFIIFERTYSYLVRVAWKKEPDLEFTRAVLVCSLLPLPFLFLMTAILILIKEFQVKGTMPHISVYWVIAYVLLSMGVNMLIFVRKKRYLDLAIEVRKIDEKNRRKWGNLTLLFWLVPTFILFFVFGLPH</sequence>
<feature type="transmembrane region" description="Helical" evidence="1">
    <location>
        <begin position="31"/>
        <end position="53"/>
    </location>
</feature>
<accession>A0A645IXP5</accession>
<evidence type="ECO:0000313" key="2">
    <source>
        <dbReference type="EMBL" id="MPN55209.1"/>
    </source>
</evidence>
<protein>
    <submittedName>
        <fullName evidence="2">Uncharacterized protein</fullName>
    </submittedName>
</protein>
<evidence type="ECO:0000256" key="1">
    <source>
        <dbReference type="SAM" id="Phobius"/>
    </source>
</evidence>
<name>A0A645IXP5_9ZZZZ</name>
<keyword evidence="1" id="KW-0812">Transmembrane</keyword>
<keyword evidence="1" id="KW-0472">Membrane</keyword>
<dbReference type="AlphaFoldDB" id="A0A645IXP5"/>
<reference evidence="2" key="1">
    <citation type="submission" date="2019-08" db="EMBL/GenBank/DDBJ databases">
        <authorList>
            <person name="Kucharzyk K."/>
            <person name="Murdoch R.W."/>
            <person name="Higgins S."/>
            <person name="Loffler F."/>
        </authorList>
    </citation>
    <scope>NUCLEOTIDE SEQUENCE</scope>
</reference>
<feature type="transmembrane region" description="Helical" evidence="1">
    <location>
        <begin position="65"/>
        <end position="86"/>
    </location>
</feature>
<proteinExistence type="predicted"/>
<gene>
    <name evidence="2" type="ORF">SDC9_202888</name>
</gene>
<comment type="caution">
    <text evidence="2">The sequence shown here is derived from an EMBL/GenBank/DDBJ whole genome shotgun (WGS) entry which is preliminary data.</text>
</comment>
<dbReference type="EMBL" id="VSSQ01124175">
    <property type="protein sequence ID" value="MPN55209.1"/>
    <property type="molecule type" value="Genomic_DNA"/>
</dbReference>
<organism evidence="2">
    <name type="scientific">bioreactor metagenome</name>
    <dbReference type="NCBI Taxonomy" id="1076179"/>
    <lineage>
        <taxon>unclassified sequences</taxon>
        <taxon>metagenomes</taxon>
        <taxon>ecological metagenomes</taxon>
    </lineage>
</organism>
<feature type="transmembrane region" description="Helical" evidence="1">
    <location>
        <begin position="109"/>
        <end position="130"/>
    </location>
</feature>